<sequence length="144" mass="16585">MNTDFDYEIVPHGYAHCFNDNCSKASSCLRHWVAQHCTANVPLITILSPACFPATSVGCAYFAPIRKMRVAWGVKNLFGNLPYNKASDVRNQIIAYFGRTHYYRIYRKERFISPEDQQVIARIFANNGIAETPIFDSYSEVYKW</sequence>
<accession>A0A412XZ11</accession>
<reference evidence="1 2" key="1">
    <citation type="submission" date="2018-08" db="EMBL/GenBank/DDBJ databases">
        <title>A genome reference for cultivated species of the human gut microbiota.</title>
        <authorList>
            <person name="Zou Y."/>
            <person name="Xue W."/>
            <person name="Luo G."/>
        </authorList>
    </citation>
    <scope>NUCLEOTIDE SEQUENCE [LARGE SCALE GENOMIC DNA]</scope>
    <source>
        <strain evidence="1 2">AF14-32</strain>
    </source>
</reference>
<dbReference type="Pfam" id="PF19555">
    <property type="entry name" value="DUF6078"/>
    <property type="match status" value="1"/>
</dbReference>
<evidence type="ECO:0000313" key="1">
    <source>
        <dbReference type="EMBL" id="RGV50311.1"/>
    </source>
</evidence>
<proteinExistence type="predicted"/>
<gene>
    <name evidence="1" type="ORF">DWW10_18555</name>
</gene>
<dbReference type="EMBL" id="QRZF01000015">
    <property type="protein sequence ID" value="RGV50311.1"/>
    <property type="molecule type" value="Genomic_DNA"/>
</dbReference>
<name>A0A412XZ11_9BACE</name>
<dbReference type="RefSeq" id="WP_022392339.1">
    <property type="nucleotide sequence ID" value="NZ_QRZF01000015.1"/>
</dbReference>
<dbReference type="AlphaFoldDB" id="A0A412XZ11"/>
<dbReference type="Proteomes" id="UP000283850">
    <property type="component" value="Unassembled WGS sequence"/>
</dbReference>
<evidence type="ECO:0000313" key="2">
    <source>
        <dbReference type="Proteomes" id="UP000283850"/>
    </source>
</evidence>
<organism evidence="1 2">
    <name type="scientific">Bacteroides intestinalis</name>
    <dbReference type="NCBI Taxonomy" id="329854"/>
    <lineage>
        <taxon>Bacteria</taxon>
        <taxon>Pseudomonadati</taxon>
        <taxon>Bacteroidota</taxon>
        <taxon>Bacteroidia</taxon>
        <taxon>Bacteroidales</taxon>
        <taxon>Bacteroidaceae</taxon>
        <taxon>Bacteroides</taxon>
    </lineage>
</organism>
<dbReference type="InterPro" id="IPR045724">
    <property type="entry name" value="DUF6078"/>
</dbReference>
<comment type="caution">
    <text evidence="1">The sequence shown here is derived from an EMBL/GenBank/DDBJ whole genome shotgun (WGS) entry which is preliminary data.</text>
</comment>
<protein>
    <submittedName>
        <fullName evidence="1">Uncharacterized protein</fullName>
    </submittedName>
</protein>